<dbReference type="EMBL" id="JBEPMX010000001">
    <property type="protein sequence ID" value="MET3682239.1"/>
    <property type="molecule type" value="Genomic_DNA"/>
</dbReference>
<evidence type="ECO:0000313" key="2">
    <source>
        <dbReference type="EMBL" id="MET3682239.1"/>
    </source>
</evidence>
<keyword evidence="3" id="KW-1185">Reference proteome</keyword>
<reference evidence="2 3" key="1">
    <citation type="submission" date="2024-06" db="EMBL/GenBank/DDBJ databases">
        <title>Genomic Encyclopedia of Type Strains, Phase IV (KMG-IV): sequencing the most valuable type-strain genomes for metagenomic binning, comparative biology and taxonomic classification.</title>
        <authorList>
            <person name="Goeker M."/>
        </authorList>
    </citation>
    <scope>NUCLEOTIDE SEQUENCE [LARGE SCALE GENOMIC DNA]</scope>
    <source>
        <strain evidence="2 3">DSM 23520</strain>
    </source>
</reference>
<proteinExistence type="predicted"/>
<dbReference type="RefSeq" id="WP_354218730.1">
    <property type="nucleotide sequence ID" value="NZ_JBEPMX010000001.1"/>
</dbReference>
<feature type="transmembrane region" description="Helical" evidence="1">
    <location>
        <begin position="112"/>
        <end position="129"/>
    </location>
</feature>
<evidence type="ECO:0000256" key="1">
    <source>
        <dbReference type="SAM" id="Phobius"/>
    </source>
</evidence>
<feature type="transmembrane region" description="Helical" evidence="1">
    <location>
        <begin position="192"/>
        <end position="209"/>
    </location>
</feature>
<keyword evidence="1" id="KW-0812">Transmembrane</keyword>
<gene>
    <name evidence="2" type="ORF">ABID56_000318</name>
</gene>
<feature type="transmembrane region" description="Helical" evidence="1">
    <location>
        <begin position="46"/>
        <end position="67"/>
    </location>
</feature>
<accession>A0ABV2KS92</accession>
<keyword evidence="1" id="KW-0472">Membrane</keyword>
<organism evidence="2 3">
    <name type="scientific">Alkalibacillus flavidus</name>
    <dbReference type="NCBI Taxonomy" id="546021"/>
    <lineage>
        <taxon>Bacteria</taxon>
        <taxon>Bacillati</taxon>
        <taxon>Bacillota</taxon>
        <taxon>Bacilli</taxon>
        <taxon>Bacillales</taxon>
        <taxon>Bacillaceae</taxon>
        <taxon>Alkalibacillus</taxon>
    </lineage>
</organism>
<evidence type="ECO:0008006" key="4">
    <source>
        <dbReference type="Google" id="ProtNLM"/>
    </source>
</evidence>
<evidence type="ECO:0000313" key="3">
    <source>
        <dbReference type="Proteomes" id="UP001549167"/>
    </source>
</evidence>
<protein>
    <recommendedName>
        <fullName evidence="4">Diacylglyceryl transferase</fullName>
    </recommendedName>
</protein>
<feature type="transmembrane region" description="Helical" evidence="1">
    <location>
        <begin position="135"/>
        <end position="154"/>
    </location>
</feature>
<keyword evidence="1" id="KW-1133">Transmembrane helix</keyword>
<name>A0ABV2KS92_9BACI</name>
<comment type="caution">
    <text evidence="2">The sequence shown here is derived from an EMBL/GenBank/DDBJ whole genome shotgun (WGS) entry which is preliminary data.</text>
</comment>
<feature type="transmembrane region" description="Helical" evidence="1">
    <location>
        <begin position="79"/>
        <end position="100"/>
    </location>
</feature>
<feature type="transmembrane region" description="Helical" evidence="1">
    <location>
        <begin position="12"/>
        <end position="34"/>
    </location>
</feature>
<sequence length="223" mass="25630">MNDIIQVGPLNIYIPYLFYIGAILLSTFIGALVYRRMHDGSISKKPADIVIEYWFVFLIVWKLSYFLKHPSDLVNNPLTIIYFDGGLIGIILGFIALGLYWVRQNKRFDTPYLWQAMWSVVAIVILLIAQQGVTFIYGVTLSAIIEILSYIVILYQYAFRPNTLKLTLIISIVRWTAIVWSAFRLWAGSDSLMLIEILIALTIAVATYISEWVMERRTKGGYQ</sequence>
<dbReference type="Proteomes" id="UP001549167">
    <property type="component" value="Unassembled WGS sequence"/>
</dbReference>